<keyword evidence="2" id="KW-1185">Reference proteome</keyword>
<accession>A0AA35KK17</accession>
<organism evidence="1 2">
    <name type="scientific">Podarcis lilfordi</name>
    <name type="common">Lilford's wall lizard</name>
    <dbReference type="NCBI Taxonomy" id="74358"/>
    <lineage>
        <taxon>Eukaryota</taxon>
        <taxon>Metazoa</taxon>
        <taxon>Chordata</taxon>
        <taxon>Craniata</taxon>
        <taxon>Vertebrata</taxon>
        <taxon>Euteleostomi</taxon>
        <taxon>Lepidosauria</taxon>
        <taxon>Squamata</taxon>
        <taxon>Bifurcata</taxon>
        <taxon>Unidentata</taxon>
        <taxon>Episquamata</taxon>
        <taxon>Laterata</taxon>
        <taxon>Lacertibaenia</taxon>
        <taxon>Lacertidae</taxon>
        <taxon>Podarcis</taxon>
    </lineage>
</organism>
<reference evidence="1" key="1">
    <citation type="submission" date="2022-12" db="EMBL/GenBank/DDBJ databases">
        <authorList>
            <person name="Alioto T."/>
            <person name="Alioto T."/>
            <person name="Gomez Garrido J."/>
        </authorList>
    </citation>
    <scope>NUCLEOTIDE SEQUENCE</scope>
</reference>
<gene>
    <name evidence="1" type="ORF">PODLI_1B042607</name>
</gene>
<dbReference type="AlphaFoldDB" id="A0AA35KK17"/>
<dbReference type="Proteomes" id="UP001178461">
    <property type="component" value="Chromosome 7"/>
</dbReference>
<evidence type="ECO:0000313" key="2">
    <source>
        <dbReference type="Proteomes" id="UP001178461"/>
    </source>
</evidence>
<protein>
    <submittedName>
        <fullName evidence="1">Uncharacterized protein</fullName>
    </submittedName>
</protein>
<proteinExistence type="predicted"/>
<name>A0AA35KK17_9SAUR</name>
<dbReference type="EMBL" id="OX395132">
    <property type="protein sequence ID" value="CAI5778969.1"/>
    <property type="molecule type" value="Genomic_DNA"/>
</dbReference>
<sequence length="52" mass="6095">MAGSPFLHENCQYGSPISIKKPAAVDYYERRKGRRRPDKWIIMESVNRRTQG</sequence>
<evidence type="ECO:0000313" key="1">
    <source>
        <dbReference type="EMBL" id="CAI5778969.1"/>
    </source>
</evidence>